<dbReference type="AlphaFoldDB" id="A0A2J6PG41"/>
<feature type="compositionally biased region" description="Polar residues" evidence="1">
    <location>
        <begin position="108"/>
        <end position="118"/>
    </location>
</feature>
<gene>
    <name evidence="3" type="ORF">NA56DRAFT_450225</name>
</gene>
<sequence>MSKVIVSSNTTVLSSTPTTSRVRTRSSQIPNTLQIESASSSSRDDTCPSMSLLPWMAYPASLSPFISIFPTPEPPTSAVPVHVTTMDSEDEAGSGFAGVGHQAEPVSGENSPTASLPSHTLMAPPSTIPHPPLTTKELAIFTASEPQTRQSSVPQDQSSELKSRHARGTPPASLTYWRLPSKLLAVVIVTLGLFLLPTIIRALTALLVYLLGGKADGDRNEGPQGPLPSPEALINEIYAGAEMVGRWVAAGFD</sequence>
<dbReference type="EMBL" id="KZ613539">
    <property type="protein sequence ID" value="PMD12939.1"/>
    <property type="molecule type" value="Genomic_DNA"/>
</dbReference>
<feature type="compositionally biased region" description="Polar residues" evidence="1">
    <location>
        <begin position="28"/>
        <end position="41"/>
    </location>
</feature>
<organism evidence="3 4">
    <name type="scientific">Hyaloscypha hepaticicola</name>
    <dbReference type="NCBI Taxonomy" id="2082293"/>
    <lineage>
        <taxon>Eukaryota</taxon>
        <taxon>Fungi</taxon>
        <taxon>Dikarya</taxon>
        <taxon>Ascomycota</taxon>
        <taxon>Pezizomycotina</taxon>
        <taxon>Leotiomycetes</taxon>
        <taxon>Helotiales</taxon>
        <taxon>Hyaloscyphaceae</taxon>
        <taxon>Hyaloscypha</taxon>
    </lineage>
</organism>
<name>A0A2J6PG41_9HELO</name>
<keyword evidence="2" id="KW-0812">Transmembrane</keyword>
<evidence type="ECO:0000256" key="1">
    <source>
        <dbReference type="SAM" id="MobiDB-lite"/>
    </source>
</evidence>
<feature type="region of interest" description="Disordered" evidence="1">
    <location>
        <begin position="88"/>
        <end position="120"/>
    </location>
</feature>
<dbReference type="Proteomes" id="UP000235672">
    <property type="component" value="Unassembled WGS sequence"/>
</dbReference>
<keyword evidence="4" id="KW-1185">Reference proteome</keyword>
<feature type="compositionally biased region" description="Polar residues" evidence="1">
    <location>
        <begin position="144"/>
        <end position="160"/>
    </location>
</feature>
<evidence type="ECO:0000313" key="3">
    <source>
        <dbReference type="EMBL" id="PMD12939.1"/>
    </source>
</evidence>
<reference evidence="3 4" key="1">
    <citation type="submission" date="2016-05" db="EMBL/GenBank/DDBJ databases">
        <title>A degradative enzymes factory behind the ericoid mycorrhizal symbiosis.</title>
        <authorList>
            <consortium name="DOE Joint Genome Institute"/>
            <person name="Martino E."/>
            <person name="Morin E."/>
            <person name="Grelet G."/>
            <person name="Kuo A."/>
            <person name="Kohler A."/>
            <person name="Daghino S."/>
            <person name="Barry K."/>
            <person name="Choi C."/>
            <person name="Cichocki N."/>
            <person name="Clum A."/>
            <person name="Copeland A."/>
            <person name="Hainaut M."/>
            <person name="Haridas S."/>
            <person name="Labutti K."/>
            <person name="Lindquist E."/>
            <person name="Lipzen A."/>
            <person name="Khouja H.-R."/>
            <person name="Murat C."/>
            <person name="Ohm R."/>
            <person name="Olson A."/>
            <person name="Spatafora J."/>
            <person name="Veneault-Fourrey C."/>
            <person name="Henrissat B."/>
            <person name="Grigoriev I."/>
            <person name="Martin F."/>
            <person name="Perotto S."/>
        </authorList>
    </citation>
    <scope>NUCLEOTIDE SEQUENCE [LARGE SCALE GENOMIC DNA]</scope>
    <source>
        <strain evidence="3 4">UAMH 7357</strain>
    </source>
</reference>
<feature type="transmembrane region" description="Helical" evidence="2">
    <location>
        <begin position="183"/>
        <end position="211"/>
    </location>
</feature>
<accession>A0A2J6PG41</accession>
<keyword evidence="2" id="KW-1133">Transmembrane helix</keyword>
<feature type="region of interest" description="Disordered" evidence="1">
    <location>
        <begin position="6"/>
        <end position="46"/>
    </location>
</feature>
<proteinExistence type="predicted"/>
<feature type="region of interest" description="Disordered" evidence="1">
    <location>
        <begin position="144"/>
        <end position="171"/>
    </location>
</feature>
<feature type="compositionally biased region" description="Low complexity" evidence="1">
    <location>
        <begin position="6"/>
        <end position="27"/>
    </location>
</feature>
<keyword evidence="2" id="KW-0472">Membrane</keyword>
<evidence type="ECO:0000256" key="2">
    <source>
        <dbReference type="SAM" id="Phobius"/>
    </source>
</evidence>
<evidence type="ECO:0000313" key="4">
    <source>
        <dbReference type="Proteomes" id="UP000235672"/>
    </source>
</evidence>
<protein>
    <submittedName>
        <fullName evidence="3">Uncharacterized protein</fullName>
    </submittedName>
</protein>